<dbReference type="EMBL" id="CM001742">
    <property type="protein sequence ID" value="KJB18482.1"/>
    <property type="molecule type" value="Genomic_DNA"/>
</dbReference>
<dbReference type="InterPro" id="IPR044730">
    <property type="entry name" value="RNase_H-like_dom_plant"/>
</dbReference>
<dbReference type="Gene3D" id="3.30.420.10">
    <property type="entry name" value="Ribonuclease H-like superfamily/Ribonuclease H"/>
    <property type="match status" value="1"/>
</dbReference>
<sequence length="328" mass="37986">STKVGVKDTRTWLQNPLGVYMTKLAYSWMILKKVSFGPHRFFWRAIWKHKMLPKIKIFSWRIGHNILLTFDNIARIRQGFNNTCPRCKSSEETLIHVMKDCPKAREILAAADFLTLLWNNWNDKNNMVFKGKMGAAVMIWERAQTLSKDFRIFNLTEPSIISPNQVKKGWTKPLTGYVKVNVDASVSNGCRVVRVVARDHDGFVIRGYYNFKENSMDVIWAELEAFQEGLKLAEKLKVAQLIVESDSATLVNTVKKRMKDIIIMGQRIRQECKAFNNFDSVQVKWINHNSNNVADSLCNLAIRNKSDLYFDMNYPLDIHNIIIHEAIN</sequence>
<dbReference type="InterPro" id="IPR036397">
    <property type="entry name" value="RNaseH_sf"/>
</dbReference>
<dbReference type="SUPFAM" id="SSF53098">
    <property type="entry name" value="Ribonuclease H-like"/>
    <property type="match status" value="1"/>
</dbReference>
<dbReference type="GO" id="GO:0004523">
    <property type="term" value="F:RNA-DNA hybrid ribonuclease activity"/>
    <property type="evidence" value="ECO:0007669"/>
    <property type="project" value="InterPro"/>
</dbReference>
<organism evidence="3 4">
    <name type="scientific">Gossypium raimondii</name>
    <name type="common">Peruvian cotton</name>
    <name type="synonym">Gossypium klotzschianum subsp. raimondii</name>
    <dbReference type="NCBI Taxonomy" id="29730"/>
    <lineage>
        <taxon>Eukaryota</taxon>
        <taxon>Viridiplantae</taxon>
        <taxon>Streptophyta</taxon>
        <taxon>Embryophyta</taxon>
        <taxon>Tracheophyta</taxon>
        <taxon>Spermatophyta</taxon>
        <taxon>Magnoliopsida</taxon>
        <taxon>eudicotyledons</taxon>
        <taxon>Gunneridae</taxon>
        <taxon>Pentapetalae</taxon>
        <taxon>rosids</taxon>
        <taxon>malvids</taxon>
        <taxon>Malvales</taxon>
        <taxon>Malvaceae</taxon>
        <taxon>Malvoideae</taxon>
        <taxon>Gossypium</taxon>
    </lineage>
</organism>
<evidence type="ECO:0000313" key="3">
    <source>
        <dbReference type="EMBL" id="KJB18482.1"/>
    </source>
</evidence>
<dbReference type="InterPro" id="IPR026960">
    <property type="entry name" value="RVT-Znf"/>
</dbReference>
<protein>
    <recommendedName>
        <fullName evidence="5">RNase H type-1 domain-containing protein</fullName>
    </recommendedName>
</protein>
<evidence type="ECO:0000313" key="4">
    <source>
        <dbReference type="Proteomes" id="UP000032304"/>
    </source>
</evidence>
<dbReference type="InterPro" id="IPR053151">
    <property type="entry name" value="RNase_H-like"/>
</dbReference>
<dbReference type="InterPro" id="IPR012337">
    <property type="entry name" value="RNaseH-like_sf"/>
</dbReference>
<dbReference type="GO" id="GO:0003676">
    <property type="term" value="F:nucleic acid binding"/>
    <property type="evidence" value="ECO:0007669"/>
    <property type="project" value="InterPro"/>
</dbReference>
<evidence type="ECO:0008006" key="5">
    <source>
        <dbReference type="Google" id="ProtNLM"/>
    </source>
</evidence>
<dbReference type="PANTHER" id="PTHR47723:SF19">
    <property type="entry name" value="POLYNUCLEOTIDYL TRANSFERASE, RIBONUCLEASE H-LIKE SUPERFAMILY PROTEIN"/>
    <property type="match status" value="1"/>
</dbReference>
<name>A0A0D2MJN0_GOSRA</name>
<dbReference type="Pfam" id="PF13456">
    <property type="entry name" value="RVT_3"/>
    <property type="match status" value="1"/>
</dbReference>
<dbReference type="CDD" id="cd06222">
    <property type="entry name" value="RNase_H_like"/>
    <property type="match status" value="1"/>
</dbReference>
<dbReference type="eggNOG" id="KOG1075">
    <property type="taxonomic scope" value="Eukaryota"/>
</dbReference>
<accession>A0A0D2MJN0</accession>
<dbReference type="PANTHER" id="PTHR47723">
    <property type="entry name" value="OS05G0353850 PROTEIN"/>
    <property type="match status" value="1"/>
</dbReference>
<evidence type="ECO:0000259" key="2">
    <source>
        <dbReference type="Pfam" id="PF13966"/>
    </source>
</evidence>
<feature type="domain" description="Reverse transcriptase zinc-binding" evidence="2">
    <location>
        <begin position="21"/>
        <end position="107"/>
    </location>
</feature>
<feature type="non-terminal residue" evidence="3">
    <location>
        <position position="1"/>
    </location>
</feature>
<dbReference type="STRING" id="29730.A0A0D2MJN0"/>
<feature type="domain" description="RNase H type-1" evidence="1">
    <location>
        <begin position="181"/>
        <end position="301"/>
    </location>
</feature>
<dbReference type="AlphaFoldDB" id="A0A0D2MJN0"/>
<proteinExistence type="predicted"/>
<dbReference type="InterPro" id="IPR002156">
    <property type="entry name" value="RNaseH_domain"/>
</dbReference>
<keyword evidence="4" id="KW-1185">Reference proteome</keyword>
<dbReference type="Proteomes" id="UP000032304">
    <property type="component" value="Chromosome 3"/>
</dbReference>
<evidence type="ECO:0000259" key="1">
    <source>
        <dbReference type="Pfam" id="PF13456"/>
    </source>
</evidence>
<gene>
    <name evidence="3" type="ORF">B456_003G055100</name>
</gene>
<reference evidence="3 4" key="1">
    <citation type="journal article" date="2012" name="Nature">
        <title>Repeated polyploidization of Gossypium genomes and the evolution of spinnable cotton fibres.</title>
        <authorList>
            <person name="Paterson A.H."/>
            <person name="Wendel J.F."/>
            <person name="Gundlach H."/>
            <person name="Guo H."/>
            <person name="Jenkins J."/>
            <person name="Jin D."/>
            <person name="Llewellyn D."/>
            <person name="Showmaker K.C."/>
            <person name="Shu S."/>
            <person name="Udall J."/>
            <person name="Yoo M.J."/>
            <person name="Byers R."/>
            <person name="Chen W."/>
            <person name="Doron-Faigenboim A."/>
            <person name="Duke M.V."/>
            <person name="Gong L."/>
            <person name="Grimwood J."/>
            <person name="Grover C."/>
            <person name="Grupp K."/>
            <person name="Hu G."/>
            <person name="Lee T.H."/>
            <person name="Li J."/>
            <person name="Lin L."/>
            <person name="Liu T."/>
            <person name="Marler B.S."/>
            <person name="Page J.T."/>
            <person name="Roberts A.W."/>
            <person name="Romanel E."/>
            <person name="Sanders W.S."/>
            <person name="Szadkowski E."/>
            <person name="Tan X."/>
            <person name="Tang H."/>
            <person name="Xu C."/>
            <person name="Wang J."/>
            <person name="Wang Z."/>
            <person name="Zhang D."/>
            <person name="Zhang L."/>
            <person name="Ashrafi H."/>
            <person name="Bedon F."/>
            <person name="Bowers J.E."/>
            <person name="Brubaker C.L."/>
            <person name="Chee P.W."/>
            <person name="Das S."/>
            <person name="Gingle A.R."/>
            <person name="Haigler C.H."/>
            <person name="Harker D."/>
            <person name="Hoffmann L.V."/>
            <person name="Hovav R."/>
            <person name="Jones D.C."/>
            <person name="Lemke C."/>
            <person name="Mansoor S."/>
            <person name="ur Rahman M."/>
            <person name="Rainville L.N."/>
            <person name="Rambani A."/>
            <person name="Reddy U.K."/>
            <person name="Rong J.K."/>
            <person name="Saranga Y."/>
            <person name="Scheffler B.E."/>
            <person name="Scheffler J.A."/>
            <person name="Stelly D.M."/>
            <person name="Triplett B.A."/>
            <person name="Van Deynze A."/>
            <person name="Vaslin M.F."/>
            <person name="Waghmare V.N."/>
            <person name="Walford S.A."/>
            <person name="Wright R.J."/>
            <person name="Zaki E.A."/>
            <person name="Zhang T."/>
            <person name="Dennis E.S."/>
            <person name="Mayer K.F."/>
            <person name="Peterson D.G."/>
            <person name="Rokhsar D.S."/>
            <person name="Wang X."/>
            <person name="Schmutz J."/>
        </authorList>
    </citation>
    <scope>NUCLEOTIDE SEQUENCE [LARGE SCALE GENOMIC DNA]</scope>
</reference>
<dbReference type="OMA" id="RIGHNIL"/>
<dbReference type="Gramene" id="KJB18482">
    <property type="protein sequence ID" value="KJB18482"/>
    <property type="gene ID" value="B456_003G055100"/>
</dbReference>
<dbReference type="Pfam" id="PF13966">
    <property type="entry name" value="zf-RVT"/>
    <property type="match status" value="1"/>
</dbReference>